<evidence type="ECO:0000256" key="3">
    <source>
        <dbReference type="ARBA" id="ARBA00022837"/>
    </source>
</evidence>
<feature type="region of interest" description="Disordered" evidence="4">
    <location>
        <begin position="321"/>
        <end position="358"/>
    </location>
</feature>
<evidence type="ECO:0000313" key="6">
    <source>
        <dbReference type="EMBL" id="CAI2359133.1"/>
    </source>
</evidence>
<keyword evidence="3" id="KW-0106">Calcium</keyword>
<name>A0AAD1TZS5_EUPCR</name>
<keyword evidence="2" id="KW-0677">Repeat</keyword>
<evidence type="ECO:0000256" key="4">
    <source>
        <dbReference type="SAM" id="MobiDB-lite"/>
    </source>
</evidence>
<protein>
    <recommendedName>
        <fullName evidence="5">EF-hand domain-containing protein</fullName>
    </recommendedName>
</protein>
<proteinExistence type="predicted"/>
<keyword evidence="7" id="KW-1185">Reference proteome</keyword>
<evidence type="ECO:0000256" key="1">
    <source>
        <dbReference type="ARBA" id="ARBA00022723"/>
    </source>
</evidence>
<dbReference type="GO" id="GO:0005509">
    <property type="term" value="F:calcium ion binding"/>
    <property type="evidence" value="ECO:0007669"/>
    <property type="project" value="InterPro"/>
</dbReference>
<dbReference type="Gene3D" id="1.10.238.10">
    <property type="entry name" value="EF-hand"/>
    <property type="match status" value="4"/>
</dbReference>
<dbReference type="InterPro" id="IPR018247">
    <property type="entry name" value="EF_Hand_1_Ca_BS"/>
</dbReference>
<feature type="domain" description="EF-hand" evidence="5">
    <location>
        <begin position="79"/>
        <end position="106"/>
    </location>
</feature>
<reference evidence="6" key="1">
    <citation type="submission" date="2023-07" db="EMBL/GenBank/DDBJ databases">
        <authorList>
            <consortium name="AG Swart"/>
            <person name="Singh M."/>
            <person name="Singh A."/>
            <person name="Seah K."/>
            <person name="Emmerich C."/>
        </authorList>
    </citation>
    <scope>NUCLEOTIDE SEQUENCE</scope>
    <source>
        <strain evidence="6">DP1</strain>
    </source>
</reference>
<accession>A0AAD1TZS5</accession>
<dbReference type="InterPro" id="IPR011992">
    <property type="entry name" value="EF-hand-dom_pair"/>
</dbReference>
<feature type="domain" description="EF-hand" evidence="5">
    <location>
        <begin position="196"/>
        <end position="231"/>
    </location>
</feature>
<gene>
    <name evidence="6" type="ORF">ECRASSUSDP1_LOCUS418</name>
</gene>
<feature type="compositionally biased region" description="Polar residues" evidence="4">
    <location>
        <begin position="280"/>
        <end position="292"/>
    </location>
</feature>
<dbReference type="PANTHER" id="PTHR34524:SF6">
    <property type="entry name" value="CALCYPHOSINE LIKE"/>
    <property type="match status" value="1"/>
</dbReference>
<feature type="domain" description="EF-hand" evidence="5">
    <location>
        <begin position="565"/>
        <end position="600"/>
    </location>
</feature>
<feature type="compositionally biased region" description="Basic and acidic residues" evidence="4">
    <location>
        <begin position="321"/>
        <end position="336"/>
    </location>
</feature>
<evidence type="ECO:0000259" key="5">
    <source>
        <dbReference type="PROSITE" id="PS50222"/>
    </source>
</evidence>
<sequence length="728" mass="83257">MNCTIASKRMLADLFAAIAELEIKCEMARLNLAENPFFEPFNTFTILDIEKHGQLRDADIFNFCLENGIPCNYGDASLLIAQYDENSNGKLSFTEFTQFALPATNGALREKAASRDYVPDKTASQVLPSDLCVLIADLFAAELDFQRVTGMIKQDLNLRVDFTTKHAFGWMDISKPLGGIDRHDIRQFVDYHARYLNEEELDAIIRRCDTDGDESISYLEFLEVVQGIQSNIPTFSKAISYERERLSSPIRGVHVTTTYHSPGRIRPEPVVTTVERSPGRVSTTTRSPGRITTVNRSPMRVKTHHFSPPIAHVQYSPYKEVRTQVKESPRPSDEIRTSSARRSPPRYTGTRDSPFSRTVTSFTRKDNTKPFGAEFLSGNSARVESRYVDSGAREPFPRVTRITRSPQRVTTVTHSPERITRIIRSPGRVHVKETNHYSPRSVHVKEYTPYSPCSVHDYETSHYFSRGSHIEETKHYSPSRVHVTRNFHSSVRPSSLLKGFEEEELAQSLIQLITVEGKLEAAKEALAQRPNFTIHDAFNIFDFSGYGRIEPFNVKDGLARFGVMITVDEARLIVSRYDKNRDESLRFDEFSAIFFPLDRAFGDSLDHRNRRFPNGYYPTPDIVDPVTREDFVRVLRLVVETENLAEHIRQKHSERPLFDRTDAFDAINRFGSQSITQGDFQDLLARHRFFATDKELGSLMDRFDKTKKGSVAYSEFVDEITPHSPVRY</sequence>
<dbReference type="InterPro" id="IPR002048">
    <property type="entry name" value="EF_hand_dom"/>
</dbReference>
<comment type="caution">
    <text evidence="6">The sequence shown here is derived from an EMBL/GenBank/DDBJ whole genome shotgun (WGS) entry which is preliminary data.</text>
</comment>
<evidence type="ECO:0000313" key="7">
    <source>
        <dbReference type="Proteomes" id="UP001295684"/>
    </source>
</evidence>
<dbReference type="SMART" id="SM00054">
    <property type="entry name" value="EFh"/>
    <property type="match status" value="5"/>
</dbReference>
<dbReference type="SUPFAM" id="SSF47473">
    <property type="entry name" value="EF-hand"/>
    <property type="match status" value="2"/>
</dbReference>
<dbReference type="Pfam" id="PF13833">
    <property type="entry name" value="EF-hand_8"/>
    <property type="match status" value="1"/>
</dbReference>
<keyword evidence="1" id="KW-0479">Metal-binding</keyword>
<dbReference type="Proteomes" id="UP001295684">
    <property type="component" value="Unassembled WGS sequence"/>
</dbReference>
<feature type="region of interest" description="Disordered" evidence="4">
    <location>
        <begin position="272"/>
        <end position="292"/>
    </location>
</feature>
<dbReference type="PANTHER" id="PTHR34524">
    <property type="entry name" value="CALCYPHOSIN"/>
    <property type="match status" value="1"/>
</dbReference>
<organism evidence="6 7">
    <name type="scientific">Euplotes crassus</name>
    <dbReference type="NCBI Taxonomy" id="5936"/>
    <lineage>
        <taxon>Eukaryota</taxon>
        <taxon>Sar</taxon>
        <taxon>Alveolata</taxon>
        <taxon>Ciliophora</taxon>
        <taxon>Intramacronucleata</taxon>
        <taxon>Spirotrichea</taxon>
        <taxon>Hypotrichia</taxon>
        <taxon>Euplotida</taxon>
        <taxon>Euplotidae</taxon>
        <taxon>Moneuplotes</taxon>
    </lineage>
</organism>
<dbReference type="CDD" id="cd00051">
    <property type="entry name" value="EFh"/>
    <property type="match status" value="1"/>
</dbReference>
<evidence type="ECO:0000256" key="2">
    <source>
        <dbReference type="ARBA" id="ARBA00022737"/>
    </source>
</evidence>
<dbReference type="AlphaFoldDB" id="A0AAD1TZS5"/>
<dbReference type="PROSITE" id="PS50222">
    <property type="entry name" value="EF_HAND_2"/>
    <property type="match status" value="3"/>
</dbReference>
<dbReference type="InterPro" id="IPR051581">
    <property type="entry name" value="Ca-bind"/>
</dbReference>
<dbReference type="EMBL" id="CAMPGE010000388">
    <property type="protein sequence ID" value="CAI2359133.1"/>
    <property type="molecule type" value="Genomic_DNA"/>
</dbReference>
<dbReference type="PROSITE" id="PS00018">
    <property type="entry name" value="EF_HAND_1"/>
    <property type="match status" value="1"/>
</dbReference>